<evidence type="ECO:0000259" key="3">
    <source>
        <dbReference type="Pfam" id="PF19278"/>
    </source>
</evidence>
<dbReference type="KEGG" id="azm:DM194_15700"/>
<sequence>MSNGISTGAAKGAAKGAIVGVDVGGTFTDLFHYDEARGSFRTAKVPSNRGDEAVGFLAGLQSFGPVAELGSIVHGTTVGTNALLERKGAKVGLITTAGFRDVLEMRRRDRRHTWGLWGDFVPVVDRDMRLEVAERTLADGTVRTAIDPEEVRACARRLAEQGAEALAIVFINAYANPANELAALEAAHEVWPNANLECSSRILPEIREFERTSTTALNAYLQPVVGSYLAKLDNALAGEGFGGRFHIVQSNGGVMSTDTARRLPVRTALSGPAAGVIAAAAIAKAAGFPNVITGDLGGTSFDVSLVVEGQTMLAAQTTIDFGLVVRTPMIEITTIGAGGGSIAGVDPGGMLQVGPESAGSRPGPVCYGQGNTRPTLTDANVLLGRINAERPIGGKLARLDVDAARKAIATHVAEPLGIDVMAAAEAVVRIANSKMAGAIRLVSIERGHDPAKFAAVPFGGGGALHVGALIKEVGLKAALVPRFPGVTSALGCVIADIRHDQVQTLNLPLAGIDAGSLDRRMVEEAASARAVVESAGLSVERIDLVFELDMHYIGQTHTVAVPLPVSVENGTAGPTTGPTTGIDEATIRAAFERAYQASFSRLLPGVGAKIVNLRTAAIGRRPHFDLSALAPAAGTTMEGAHAGSRPVWFDGAWHETAVYNRLDLPVGAVIQGPAILEQPDATTVIDPDLSARVDGFGNVIVERSAR</sequence>
<evidence type="ECO:0000259" key="1">
    <source>
        <dbReference type="Pfam" id="PF01968"/>
    </source>
</evidence>
<keyword evidence="5" id="KW-1185">Reference proteome</keyword>
<dbReference type="AlphaFoldDB" id="A0A2U9S839"/>
<dbReference type="RefSeq" id="WP_111068479.1">
    <property type="nucleotide sequence ID" value="NZ_CP029830.1"/>
</dbReference>
<feature type="domain" description="Hydantoinase A/oxoprolinase" evidence="1">
    <location>
        <begin position="211"/>
        <end position="500"/>
    </location>
</feature>
<feature type="domain" description="Hydantoinase/oxoprolinase N-terminal" evidence="2">
    <location>
        <begin position="19"/>
        <end position="190"/>
    </location>
</feature>
<evidence type="ECO:0000313" key="4">
    <source>
        <dbReference type="EMBL" id="AWU95725.1"/>
    </source>
</evidence>
<dbReference type="Proteomes" id="UP000249605">
    <property type="component" value="Plasmid unnamed1"/>
</dbReference>
<dbReference type="Pfam" id="PF05378">
    <property type="entry name" value="Hydant_A_N"/>
    <property type="match status" value="1"/>
</dbReference>
<protein>
    <submittedName>
        <fullName evidence="4">Hydantoinase/oxoprolinase family protein</fullName>
    </submittedName>
</protein>
<keyword evidence="4" id="KW-0614">Plasmid</keyword>
<proteinExistence type="predicted"/>
<dbReference type="PANTHER" id="PTHR11365">
    <property type="entry name" value="5-OXOPROLINASE RELATED"/>
    <property type="match status" value="1"/>
</dbReference>
<dbReference type="InterPro" id="IPR049517">
    <property type="entry name" value="ACX-like_C"/>
</dbReference>
<dbReference type="GO" id="GO:0006749">
    <property type="term" value="P:glutathione metabolic process"/>
    <property type="evidence" value="ECO:0007669"/>
    <property type="project" value="TreeGrafter"/>
</dbReference>
<dbReference type="PANTHER" id="PTHR11365:SF23">
    <property type="entry name" value="HYPOTHETICAL 5-OXOPROLINASE (EUROFUNG)-RELATED"/>
    <property type="match status" value="1"/>
</dbReference>
<reference evidence="4 5" key="1">
    <citation type="submission" date="2018-06" db="EMBL/GenBank/DDBJ databases">
        <title>Complete genome sequencing of Azospirillum sp. M2T2B2.</title>
        <authorList>
            <person name="Heo J."/>
            <person name="Kim S.-J."/>
            <person name="Kwon S.-W."/>
            <person name="Anandham R."/>
        </authorList>
    </citation>
    <scope>NUCLEOTIDE SEQUENCE [LARGE SCALE GENOMIC DNA]</scope>
    <source>
        <strain evidence="4 5">M2T2B2</strain>
        <plasmid evidence="4 5">unnamed1</plasmid>
    </source>
</reference>
<dbReference type="InterPro" id="IPR008040">
    <property type="entry name" value="Hydant_A_N"/>
</dbReference>
<dbReference type="InterPro" id="IPR002821">
    <property type="entry name" value="Hydantoinase_A"/>
</dbReference>
<dbReference type="Pfam" id="PF19278">
    <property type="entry name" value="Hydant_A_C"/>
    <property type="match status" value="1"/>
</dbReference>
<feature type="domain" description="Acetophenone carboxylase-like C-terminal" evidence="3">
    <location>
        <begin position="532"/>
        <end position="696"/>
    </location>
</feature>
<evidence type="ECO:0000259" key="2">
    <source>
        <dbReference type="Pfam" id="PF05378"/>
    </source>
</evidence>
<name>A0A2U9S839_9PROT</name>
<gene>
    <name evidence="4" type="ORF">DM194_15700</name>
</gene>
<accession>A0A2U9S839</accession>
<dbReference type="GO" id="GO:0017168">
    <property type="term" value="F:5-oxoprolinase (ATP-hydrolyzing) activity"/>
    <property type="evidence" value="ECO:0007669"/>
    <property type="project" value="TreeGrafter"/>
</dbReference>
<dbReference type="EMBL" id="CP029830">
    <property type="protein sequence ID" value="AWU95725.1"/>
    <property type="molecule type" value="Genomic_DNA"/>
</dbReference>
<evidence type="ECO:0000313" key="5">
    <source>
        <dbReference type="Proteomes" id="UP000249605"/>
    </source>
</evidence>
<dbReference type="GO" id="GO:0005829">
    <property type="term" value="C:cytosol"/>
    <property type="evidence" value="ECO:0007669"/>
    <property type="project" value="TreeGrafter"/>
</dbReference>
<organism evidence="4 5">
    <name type="scientific">Azospirillum ramasamyi</name>
    <dbReference type="NCBI Taxonomy" id="682998"/>
    <lineage>
        <taxon>Bacteria</taxon>
        <taxon>Pseudomonadati</taxon>
        <taxon>Pseudomonadota</taxon>
        <taxon>Alphaproteobacteria</taxon>
        <taxon>Rhodospirillales</taxon>
        <taxon>Azospirillaceae</taxon>
        <taxon>Azospirillum</taxon>
    </lineage>
</organism>
<geneLocation type="plasmid" evidence="4 5">
    <name>unnamed1</name>
</geneLocation>
<dbReference type="Pfam" id="PF01968">
    <property type="entry name" value="Hydantoinase_A"/>
    <property type="match status" value="1"/>
</dbReference>
<dbReference type="OrthoDB" id="9759608at2"/>
<dbReference type="InterPro" id="IPR045079">
    <property type="entry name" value="Oxoprolinase-like"/>
</dbReference>